<dbReference type="PROSITE" id="PS00502">
    <property type="entry name" value="POLYGALACTURONASE"/>
    <property type="match status" value="1"/>
</dbReference>
<dbReference type="GO" id="GO:0005975">
    <property type="term" value="P:carbohydrate metabolic process"/>
    <property type="evidence" value="ECO:0007669"/>
    <property type="project" value="InterPro"/>
</dbReference>
<dbReference type="SMART" id="SM00710">
    <property type="entry name" value="PbH1"/>
    <property type="match status" value="5"/>
</dbReference>
<evidence type="ECO:0000256" key="7">
    <source>
        <dbReference type="ARBA" id="ARBA00023316"/>
    </source>
</evidence>
<evidence type="ECO:0000256" key="10">
    <source>
        <dbReference type="SAM" id="SignalP"/>
    </source>
</evidence>
<evidence type="ECO:0000256" key="3">
    <source>
        <dbReference type="ARBA" id="ARBA00022512"/>
    </source>
</evidence>
<dbReference type="InterPro" id="IPR006626">
    <property type="entry name" value="PbH1"/>
</dbReference>
<protein>
    <recommendedName>
        <fullName evidence="13">Polygalacturonase</fullName>
    </recommendedName>
</protein>
<evidence type="ECO:0000256" key="6">
    <source>
        <dbReference type="ARBA" id="ARBA00023295"/>
    </source>
</evidence>
<comment type="caution">
    <text evidence="11">The sequence shown here is derived from an EMBL/GenBank/DDBJ whole genome shotgun (WGS) entry which is preliminary data.</text>
</comment>
<evidence type="ECO:0008006" key="13">
    <source>
        <dbReference type="Google" id="ProtNLM"/>
    </source>
</evidence>
<keyword evidence="12" id="KW-1185">Reference proteome</keyword>
<evidence type="ECO:0000256" key="2">
    <source>
        <dbReference type="ARBA" id="ARBA00008834"/>
    </source>
</evidence>
<gene>
    <name evidence="11" type="ORF">SASPL_129822</name>
</gene>
<feature type="chain" id="PRO_5036463732" description="Polygalacturonase" evidence="10">
    <location>
        <begin position="25"/>
        <end position="397"/>
    </location>
</feature>
<dbReference type="EMBL" id="PNBA02000010">
    <property type="protein sequence ID" value="KAG6411738.1"/>
    <property type="molecule type" value="Genomic_DNA"/>
</dbReference>
<dbReference type="Proteomes" id="UP000298416">
    <property type="component" value="Unassembled WGS sequence"/>
</dbReference>
<evidence type="ECO:0000256" key="1">
    <source>
        <dbReference type="ARBA" id="ARBA00004191"/>
    </source>
</evidence>
<name>A0A8X8XGT8_SALSN</name>
<proteinExistence type="inferred from homology"/>
<keyword evidence="6 9" id="KW-0326">Glycosidase</keyword>
<evidence type="ECO:0000256" key="9">
    <source>
        <dbReference type="RuleBase" id="RU361169"/>
    </source>
</evidence>
<sequence length="397" mass="42050">MAISRMFQILVVTFLHYFSASILAANPTYNVLSYGAKADGKFDCAKAFQAAWGAACASASASPATIYVPRGRYILGNVHFDGSTCKNNAIIIQIDGILSAPSNYNVIGNSVHWLMFKRINGVSIRGGTLDGLGANLCACKAAGKKCPKGATSLAFLNSNNTSISGLTSINSQMFHIVIHDCRDTKLQNIKISTPDESPNTDGIHIGLSSGVSVTNSRIATGDDCISMSPGTSNVFVQNVACGPGHGISIGSLGWVLNEAGVENVTVKSCVLSGTQNGVRIKTWARPSNGFVRIVHYEDLTMVNVKNPIVIDQNYCPNNKNCPNQSSGVKISSVTYKDIHGTSATETGVSLKCSKAEPCTGIKLDKVMLNYKNQKVATVCGNTVQIMDGVIKPLNCLS</sequence>
<dbReference type="OrthoDB" id="187139at2759"/>
<keyword evidence="4" id="KW-0964">Secreted</keyword>
<reference evidence="11" key="1">
    <citation type="submission" date="2018-01" db="EMBL/GenBank/DDBJ databases">
        <authorList>
            <person name="Mao J.F."/>
        </authorList>
    </citation>
    <scope>NUCLEOTIDE SEQUENCE</scope>
    <source>
        <strain evidence="11">Huo1</strain>
        <tissue evidence="11">Leaf</tissue>
    </source>
</reference>
<keyword evidence="7" id="KW-0961">Cell wall biogenesis/degradation</keyword>
<dbReference type="Pfam" id="PF00295">
    <property type="entry name" value="Glyco_hydro_28"/>
    <property type="match status" value="1"/>
</dbReference>
<comment type="similarity">
    <text evidence="2 9">Belongs to the glycosyl hydrolase 28 family.</text>
</comment>
<evidence type="ECO:0000256" key="5">
    <source>
        <dbReference type="ARBA" id="ARBA00022801"/>
    </source>
</evidence>
<dbReference type="GO" id="GO:0004650">
    <property type="term" value="F:polygalacturonase activity"/>
    <property type="evidence" value="ECO:0007669"/>
    <property type="project" value="InterPro"/>
</dbReference>
<keyword evidence="5 9" id="KW-0378">Hydrolase</keyword>
<reference evidence="11" key="2">
    <citation type="submission" date="2020-08" db="EMBL/GenBank/DDBJ databases">
        <title>Plant Genome Project.</title>
        <authorList>
            <person name="Zhang R.-G."/>
        </authorList>
    </citation>
    <scope>NUCLEOTIDE SEQUENCE</scope>
    <source>
        <strain evidence="11">Huo1</strain>
        <tissue evidence="11">Leaf</tissue>
    </source>
</reference>
<dbReference type="InterPro" id="IPR000743">
    <property type="entry name" value="Glyco_hydro_28"/>
</dbReference>
<dbReference type="FunFam" id="2.160.20.10:FF:000004">
    <property type="entry name" value="Pectin lyase-like superfamily protein"/>
    <property type="match status" value="1"/>
</dbReference>
<feature type="active site" evidence="8">
    <location>
        <position position="245"/>
    </location>
</feature>
<evidence type="ECO:0000256" key="8">
    <source>
        <dbReference type="PROSITE-ProRule" id="PRU10052"/>
    </source>
</evidence>
<feature type="signal peptide" evidence="10">
    <location>
        <begin position="1"/>
        <end position="24"/>
    </location>
</feature>
<dbReference type="AlphaFoldDB" id="A0A8X8XGT8"/>
<dbReference type="GO" id="GO:0071555">
    <property type="term" value="P:cell wall organization"/>
    <property type="evidence" value="ECO:0007669"/>
    <property type="project" value="UniProtKB-KW"/>
</dbReference>
<keyword evidence="10" id="KW-0732">Signal</keyword>
<evidence type="ECO:0000313" key="11">
    <source>
        <dbReference type="EMBL" id="KAG6411738.1"/>
    </source>
</evidence>
<dbReference type="PANTHER" id="PTHR31375">
    <property type="match status" value="1"/>
</dbReference>
<organism evidence="11">
    <name type="scientific">Salvia splendens</name>
    <name type="common">Scarlet sage</name>
    <dbReference type="NCBI Taxonomy" id="180675"/>
    <lineage>
        <taxon>Eukaryota</taxon>
        <taxon>Viridiplantae</taxon>
        <taxon>Streptophyta</taxon>
        <taxon>Embryophyta</taxon>
        <taxon>Tracheophyta</taxon>
        <taxon>Spermatophyta</taxon>
        <taxon>Magnoliopsida</taxon>
        <taxon>eudicotyledons</taxon>
        <taxon>Gunneridae</taxon>
        <taxon>Pentapetalae</taxon>
        <taxon>asterids</taxon>
        <taxon>lamiids</taxon>
        <taxon>Lamiales</taxon>
        <taxon>Lamiaceae</taxon>
        <taxon>Nepetoideae</taxon>
        <taxon>Mentheae</taxon>
        <taxon>Salviinae</taxon>
        <taxon>Salvia</taxon>
        <taxon>Salvia subgen. Calosphace</taxon>
        <taxon>core Calosphace</taxon>
    </lineage>
</organism>
<accession>A0A8X8XGT8</accession>
<keyword evidence="3" id="KW-0134">Cell wall</keyword>
<evidence type="ECO:0000256" key="4">
    <source>
        <dbReference type="ARBA" id="ARBA00022525"/>
    </source>
</evidence>
<evidence type="ECO:0000313" key="12">
    <source>
        <dbReference type="Proteomes" id="UP000298416"/>
    </source>
</evidence>
<comment type="subcellular location">
    <subcellularLocation>
        <location evidence="1">Secreted</location>
        <location evidence="1">Cell wall</location>
    </subcellularLocation>
</comment>